<evidence type="ECO:0000256" key="4">
    <source>
        <dbReference type="PROSITE-ProRule" id="PRU00520"/>
    </source>
</evidence>
<evidence type="ECO:0000313" key="8">
    <source>
        <dbReference type="Proteomes" id="UP000182253"/>
    </source>
</evidence>
<dbReference type="InterPro" id="IPR001792">
    <property type="entry name" value="Acylphosphatase-like_dom"/>
</dbReference>
<evidence type="ECO:0000256" key="2">
    <source>
        <dbReference type="ARBA" id="ARBA00012150"/>
    </source>
</evidence>
<dbReference type="Pfam" id="PF00708">
    <property type="entry name" value="Acylphosphatase"/>
    <property type="match status" value="1"/>
</dbReference>
<dbReference type="EC" id="3.6.1.7" evidence="2 4"/>
<dbReference type="PROSITE" id="PS51160">
    <property type="entry name" value="ACYLPHOSPHATASE_3"/>
    <property type="match status" value="1"/>
</dbReference>
<reference evidence="7 8" key="1">
    <citation type="journal article" date="2016" name="Nat. Commun.">
        <title>Thousands of microbial genomes shed light on interconnected biogeochemical processes in an aquifer system.</title>
        <authorList>
            <person name="Anantharaman K."/>
            <person name="Brown C.T."/>
            <person name="Hug L.A."/>
            <person name="Sharon I."/>
            <person name="Castelle C.J."/>
            <person name="Probst A.J."/>
            <person name="Thomas B.C."/>
            <person name="Singh A."/>
            <person name="Wilkins M.J."/>
            <person name="Karaoz U."/>
            <person name="Brodie E.L."/>
            <person name="Williams K.H."/>
            <person name="Hubbard S.S."/>
            <person name="Banfield J.F."/>
        </authorList>
    </citation>
    <scope>NUCLEOTIDE SEQUENCE [LARGE SCALE GENOMIC DNA]</scope>
</reference>
<comment type="catalytic activity">
    <reaction evidence="3 4">
        <text>an acyl phosphate + H2O = a carboxylate + phosphate + H(+)</text>
        <dbReference type="Rhea" id="RHEA:14965"/>
        <dbReference type="ChEBI" id="CHEBI:15377"/>
        <dbReference type="ChEBI" id="CHEBI:15378"/>
        <dbReference type="ChEBI" id="CHEBI:29067"/>
        <dbReference type="ChEBI" id="CHEBI:43474"/>
        <dbReference type="ChEBI" id="CHEBI:59918"/>
        <dbReference type="EC" id="3.6.1.7"/>
    </reaction>
</comment>
<evidence type="ECO:0000256" key="3">
    <source>
        <dbReference type="ARBA" id="ARBA00047645"/>
    </source>
</evidence>
<dbReference type="GO" id="GO:0003998">
    <property type="term" value="F:acylphosphatase activity"/>
    <property type="evidence" value="ECO:0007669"/>
    <property type="project" value="UniProtKB-EC"/>
</dbReference>
<dbReference type="AlphaFoldDB" id="A0A1F6UWL1"/>
<keyword evidence="4" id="KW-0378">Hydrolase</keyword>
<dbReference type="EMBL" id="MFTL01000009">
    <property type="protein sequence ID" value="OGI61781.1"/>
    <property type="molecule type" value="Genomic_DNA"/>
</dbReference>
<dbReference type="PANTHER" id="PTHR47268:SF4">
    <property type="entry name" value="ACYLPHOSPHATASE"/>
    <property type="match status" value="1"/>
</dbReference>
<name>A0A1F6UWL1_9BACT</name>
<comment type="caution">
    <text evidence="7">The sequence shown here is derived from an EMBL/GenBank/DDBJ whole genome shotgun (WGS) entry which is preliminary data.</text>
</comment>
<dbReference type="Gene3D" id="3.30.70.100">
    <property type="match status" value="1"/>
</dbReference>
<sequence>MKTHWNIRFFGSVQGVFFRQFLKDLAGKYNITGLARNEPDGSVYVELEGEEKSLQTFLDICKNYKPAKITDVSKTTGESKNFTEFAIEY</sequence>
<dbReference type="PANTHER" id="PTHR47268">
    <property type="entry name" value="ACYLPHOSPHATASE"/>
    <property type="match status" value="1"/>
</dbReference>
<feature type="domain" description="Acylphosphatase-like" evidence="6">
    <location>
        <begin position="4"/>
        <end position="89"/>
    </location>
</feature>
<dbReference type="SUPFAM" id="SSF54975">
    <property type="entry name" value="Acylphosphatase/BLUF domain-like"/>
    <property type="match status" value="1"/>
</dbReference>
<protein>
    <recommendedName>
        <fullName evidence="2 4">acylphosphatase</fullName>
        <ecNumber evidence="2 4">3.6.1.7</ecNumber>
    </recommendedName>
</protein>
<accession>A0A1F6UWL1</accession>
<feature type="active site" evidence="4">
    <location>
        <position position="19"/>
    </location>
</feature>
<evidence type="ECO:0000256" key="1">
    <source>
        <dbReference type="ARBA" id="ARBA00005614"/>
    </source>
</evidence>
<dbReference type="InterPro" id="IPR020456">
    <property type="entry name" value="Acylphosphatase"/>
</dbReference>
<gene>
    <name evidence="7" type="ORF">A2645_00610</name>
</gene>
<evidence type="ECO:0000256" key="5">
    <source>
        <dbReference type="RuleBase" id="RU004168"/>
    </source>
</evidence>
<dbReference type="Proteomes" id="UP000182253">
    <property type="component" value="Unassembled WGS sequence"/>
</dbReference>
<comment type="similarity">
    <text evidence="1 5">Belongs to the acylphosphatase family.</text>
</comment>
<evidence type="ECO:0000259" key="6">
    <source>
        <dbReference type="PROSITE" id="PS51160"/>
    </source>
</evidence>
<dbReference type="InterPro" id="IPR036046">
    <property type="entry name" value="Acylphosphatase-like_dom_sf"/>
</dbReference>
<proteinExistence type="inferred from homology"/>
<organism evidence="7 8">
    <name type="scientific">Candidatus Nomurabacteria bacterium RIFCSPHIGHO2_01_FULL_39_9</name>
    <dbReference type="NCBI Taxonomy" id="1801735"/>
    <lineage>
        <taxon>Bacteria</taxon>
        <taxon>Candidatus Nomuraibacteriota</taxon>
    </lineage>
</organism>
<feature type="active site" evidence="4">
    <location>
        <position position="37"/>
    </location>
</feature>
<dbReference type="STRING" id="1801735.A2645_00610"/>
<evidence type="ECO:0000313" key="7">
    <source>
        <dbReference type="EMBL" id="OGI61781.1"/>
    </source>
</evidence>